<evidence type="ECO:0000313" key="1">
    <source>
        <dbReference type="EMBL" id="KNC49983.1"/>
    </source>
</evidence>
<dbReference type="RefSeq" id="XP_013757152.1">
    <property type="nucleotide sequence ID" value="XM_013901698.1"/>
</dbReference>
<reference evidence="1 2" key="1">
    <citation type="submission" date="2010-05" db="EMBL/GenBank/DDBJ databases">
        <title>The Genome Sequence of Thecamonas trahens ATCC 50062.</title>
        <authorList>
            <consortium name="The Broad Institute Genome Sequencing Platform"/>
            <person name="Russ C."/>
            <person name="Cuomo C."/>
            <person name="Shea T."/>
            <person name="Young S.K."/>
            <person name="Zeng Q."/>
            <person name="Koehrsen M."/>
            <person name="Haas B."/>
            <person name="Borodovsky M."/>
            <person name="Guigo R."/>
            <person name="Alvarado L."/>
            <person name="Berlin A."/>
            <person name="Bochicchio J."/>
            <person name="Borenstein D."/>
            <person name="Chapman S."/>
            <person name="Chen Z."/>
            <person name="Freedman E."/>
            <person name="Gellesch M."/>
            <person name="Goldberg J."/>
            <person name="Griggs A."/>
            <person name="Gujja S."/>
            <person name="Heilman E."/>
            <person name="Heiman D."/>
            <person name="Hepburn T."/>
            <person name="Howarth C."/>
            <person name="Jen D."/>
            <person name="Larson L."/>
            <person name="Mehta T."/>
            <person name="Park D."/>
            <person name="Pearson M."/>
            <person name="Roberts A."/>
            <person name="Saif S."/>
            <person name="Shenoy N."/>
            <person name="Sisk P."/>
            <person name="Stolte C."/>
            <person name="Sykes S."/>
            <person name="Thomson T."/>
            <person name="Walk T."/>
            <person name="White J."/>
            <person name="Yandava C."/>
            <person name="Burger G."/>
            <person name="Gray M.W."/>
            <person name="Holland P.W.H."/>
            <person name="King N."/>
            <person name="Lang F.B.F."/>
            <person name="Roger A.J."/>
            <person name="Ruiz-Trillo I."/>
            <person name="Lander E."/>
            <person name="Nusbaum C."/>
        </authorList>
    </citation>
    <scope>NUCLEOTIDE SEQUENCE [LARGE SCALE GENOMIC DNA]</scope>
    <source>
        <strain evidence="1 2">ATCC 50062</strain>
    </source>
</reference>
<dbReference type="Proteomes" id="UP000054408">
    <property type="component" value="Unassembled WGS sequence"/>
</dbReference>
<keyword evidence="2" id="KW-1185">Reference proteome</keyword>
<gene>
    <name evidence="1" type="ORF">AMSG_05739</name>
</gene>
<proteinExistence type="predicted"/>
<dbReference type="EMBL" id="GL349459">
    <property type="protein sequence ID" value="KNC49983.1"/>
    <property type="molecule type" value="Genomic_DNA"/>
</dbReference>
<accession>A0A0L0DF92</accession>
<dbReference type="AlphaFoldDB" id="A0A0L0DF92"/>
<dbReference type="GeneID" id="25565074"/>
<name>A0A0L0DF92_THETB</name>
<evidence type="ECO:0000313" key="2">
    <source>
        <dbReference type="Proteomes" id="UP000054408"/>
    </source>
</evidence>
<sequence>MGNRNSNEANQFLINVRGRVTEDTKAQIVTAVGVDLGPYMRLPDYPTAFLVWASKDQAEAAKHLACVSKVGVYEGKYKAGNLRIEDVADDEPIDLVVKIDHAHTTEQVLAEWEDEGAEHHASSVAACGDDKIAITVPGRYVADFVTWLRSEPHCHYIERKARYRL</sequence>
<organism evidence="1 2">
    <name type="scientific">Thecamonas trahens ATCC 50062</name>
    <dbReference type="NCBI Taxonomy" id="461836"/>
    <lineage>
        <taxon>Eukaryota</taxon>
        <taxon>Apusozoa</taxon>
        <taxon>Apusomonadida</taxon>
        <taxon>Apusomonadidae</taxon>
        <taxon>Thecamonas</taxon>
    </lineage>
</organism>
<protein>
    <submittedName>
        <fullName evidence="1">Uncharacterized protein</fullName>
    </submittedName>
</protein>